<reference evidence="2" key="2">
    <citation type="submission" date="2017-04" db="EMBL/GenBank/DDBJ databases">
        <authorList>
            <person name="Afonso C.L."/>
            <person name="Miller P.J."/>
            <person name="Scott M.A."/>
            <person name="Spackman E."/>
            <person name="Goraichik I."/>
            <person name="Dimitrov K.M."/>
            <person name="Suarez D.L."/>
            <person name="Swayne D.E."/>
        </authorList>
    </citation>
    <scope>NUCLEOTIDE SEQUENCE</scope>
    <source>
        <strain evidence="2">RH_777_07</strain>
    </source>
</reference>
<accession>A0A1X1JTM5</accession>
<name>A0A1X1JTM5_STRMT</name>
<evidence type="ECO:0000313" key="3">
    <source>
        <dbReference type="Proteomes" id="UP000193849"/>
    </source>
</evidence>
<comment type="caution">
    <text evidence="2">The sequence shown here is derived from an EMBL/GenBank/DDBJ whole genome shotgun (WGS) entry which is preliminary data.</text>
</comment>
<gene>
    <name evidence="1" type="ORF">B7702_02260</name>
    <name evidence="2" type="ORF">B7702_02365</name>
</gene>
<protein>
    <submittedName>
        <fullName evidence="2">Uncharacterized protein</fullName>
    </submittedName>
</protein>
<dbReference type="EMBL" id="NCVD01000043">
    <property type="protein sequence ID" value="ORO90501.1"/>
    <property type="molecule type" value="Genomic_DNA"/>
</dbReference>
<evidence type="ECO:0000313" key="1">
    <source>
        <dbReference type="EMBL" id="ORO90501.1"/>
    </source>
</evidence>
<dbReference type="RefSeq" id="WP_084946704.1">
    <property type="nucleotide sequence ID" value="NZ_NCVD01000043.1"/>
</dbReference>
<dbReference type="AlphaFoldDB" id="A0A1X1JTM5"/>
<evidence type="ECO:0000313" key="2">
    <source>
        <dbReference type="EMBL" id="ORO90520.1"/>
    </source>
</evidence>
<organism evidence="2 3">
    <name type="scientific">Streptococcus mitis</name>
    <dbReference type="NCBI Taxonomy" id="28037"/>
    <lineage>
        <taxon>Bacteria</taxon>
        <taxon>Bacillati</taxon>
        <taxon>Bacillota</taxon>
        <taxon>Bacilli</taxon>
        <taxon>Lactobacillales</taxon>
        <taxon>Streptococcaceae</taxon>
        <taxon>Streptococcus</taxon>
        <taxon>Streptococcus mitis group</taxon>
    </lineage>
</organism>
<dbReference type="EMBL" id="NCVD01000043">
    <property type="protein sequence ID" value="ORO90520.1"/>
    <property type="molecule type" value="Genomic_DNA"/>
</dbReference>
<proteinExistence type="predicted"/>
<dbReference type="Proteomes" id="UP000193849">
    <property type="component" value="Unassembled WGS sequence"/>
</dbReference>
<sequence length="71" mass="8368">MPIYVCNKNADKNGRHEVHTTTCSYLPQIENRIEIGWKSDCQEAIRQMYEWNPTGFRFDGCFWCCFSCHTG</sequence>
<reference evidence="2 3" key="1">
    <citation type="journal article" date="2016" name="Eur. J. Clin. Microbiol. Infect. Dis.">
        <title>Whole genome sequencing as a tool for phylogenetic analysis of clinical strains of Mitis group streptococci.</title>
        <authorList>
            <person name="Rasmussen L.H."/>
            <person name="Dargis R."/>
            <person name="Hojholt K."/>
            <person name="Christensen J.J."/>
            <person name="Skovgaard O."/>
            <person name="Justesen U.S."/>
            <person name="Rosenvinge F.S."/>
            <person name="Moser C."/>
            <person name="Lukjancenko O."/>
            <person name="Rasmussen S."/>
            <person name="Nielsen X.C."/>
        </authorList>
    </citation>
    <scope>NUCLEOTIDE SEQUENCE [LARGE SCALE GENOMIC DNA]</scope>
    <source>
        <strain evidence="2 3">RH_777_07</strain>
    </source>
</reference>